<dbReference type="Proteomes" id="UP000429181">
    <property type="component" value="Chromosome 15"/>
</dbReference>
<keyword evidence="3 7" id="KW-0812">Transmembrane</keyword>
<evidence type="ECO:0000256" key="4">
    <source>
        <dbReference type="ARBA" id="ARBA00022989"/>
    </source>
</evidence>
<reference evidence="8" key="2">
    <citation type="submission" date="2025-08" db="UniProtKB">
        <authorList>
            <consortium name="Ensembl"/>
        </authorList>
    </citation>
    <scope>IDENTIFICATION</scope>
</reference>
<dbReference type="PANTHER" id="PTHR23320:SF121">
    <property type="entry name" value="MEMBRANE-SPANNING 4-DOMAINS, SUBFAMILY A, MEMBER 19"/>
    <property type="match status" value="1"/>
</dbReference>
<keyword evidence="5 7" id="KW-0472">Membrane</keyword>
<evidence type="ECO:0000256" key="1">
    <source>
        <dbReference type="ARBA" id="ARBA00004141"/>
    </source>
</evidence>
<reference evidence="8 9" key="1">
    <citation type="submission" date="2018-11" db="EMBL/GenBank/DDBJ databases">
        <title>Haplotype-resolved cattle genomes.</title>
        <authorList>
            <person name="Low W.Y."/>
            <person name="Tearle R."/>
            <person name="Bickhart D.M."/>
            <person name="Rosen B.D."/>
            <person name="Koren S."/>
            <person name="Rhie A."/>
            <person name="Hiendleder S."/>
            <person name="Phillippy A.M."/>
            <person name="Smith T.P.L."/>
            <person name="Williams J.L."/>
        </authorList>
    </citation>
    <scope>NUCLEOTIDE SEQUENCE [LARGE SCALE GENOMIC DNA]</scope>
</reference>
<dbReference type="AlphaFoldDB" id="A0A4W2IFV6"/>
<dbReference type="InterPro" id="IPR030417">
    <property type="entry name" value="MS4A"/>
</dbReference>
<proteinExistence type="inferred from homology"/>
<feature type="transmembrane region" description="Helical" evidence="7">
    <location>
        <begin position="12"/>
        <end position="34"/>
    </location>
</feature>
<gene>
    <name evidence="8" type="primary">LOC113905212</name>
</gene>
<dbReference type="RefSeq" id="XP_027417994.1">
    <property type="nucleotide sequence ID" value="XM_027562193.1"/>
</dbReference>
<sequence>MPPDHLVLKKETRMLGAVQVMIGLINGALGRIWLLFYTRQFEELSVEYKPIALLSGYPFWTFLFFIISGVLTIQTEKKRSPNSVLTLFRRAGLWEGENQQTVECEEQGRVIKKIPNGKVRFVTVYASTTTDASGTAEIPEQKEANLSESHTLRRHHRIPKEGGESEWTSLRSKPWQDQKGGTQLVKIPVTLGASRGHQSFPVSRPEVPWITIQGGNS</sequence>
<organism evidence="8 9">
    <name type="scientific">Bos indicus x Bos taurus</name>
    <name type="common">Hybrid cattle</name>
    <dbReference type="NCBI Taxonomy" id="30522"/>
    <lineage>
        <taxon>Eukaryota</taxon>
        <taxon>Metazoa</taxon>
        <taxon>Chordata</taxon>
        <taxon>Craniata</taxon>
        <taxon>Vertebrata</taxon>
        <taxon>Euteleostomi</taxon>
        <taxon>Mammalia</taxon>
        <taxon>Eutheria</taxon>
        <taxon>Laurasiatheria</taxon>
        <taxon>Artiodactyla</taxon>
        <taxon>Ruminantia</taxon>
        <taxon>Pecora</taxon>
        <taxon>Bovidae</taxon>
        <taxon>Bovinae</taxon>
        <taxon>Bos</taxon>
    </lineage>
</organism>
<evidence type="ECO:0000256" key="7">
    <source>
        <dbReference type="SAM" id="Phobius"/>
    </source>
</evidence>
<keyword evidence="4 7" id="KW-1133">Transmembrane helix</keyword>
<dbReference type="Pfam" id="PF04103">
    <property type="entry name" value="CD20"/>
    <property type="match status" value="1"/>
</dbReference>
<feature type="transmembrane region" description="Helical" evidence="7">
    <location>
        <begin position="54"/>
        <end position="73"/>
    </location>
</feature>
<evidence type="ECO:0000256" key="2">
    <source>
        <dbReference type="ARBA" id="ARBA00009565"/>
    </source>
</evidence>
<evidence type="ECO:0000313" key="8">
    <source>
        <dbReference type="Ensembl" id="ENSBIXP00005043008.1"/>
    </source>
</evidence>
<dbReference type="GeneID" id="113905212"/>
<protein>
    <submittedName>
        <fullName evidence="8">Uncharacterized LOC113905212</fullName>
    </submittedName>
</protein>
<feature type="region of interest" description="Disordered" evidence="6">
    <location>
        <begin position="145"/>
        <end position="179"/>
    </location>
</feature>
<evidence type="ECO:0000256" key="6">
    <source>
        <dbReference type="SAM" id="MobiDB-lite"/>
    </source>
</evidence>
<dbReference type="GeneTree" id="ENSGT00900000141581"/>
<evidence type="ECO:0000256" key="5">
    <source>
        <dbReference type="ARBA" id="ARBA00023136"/>
    </source>
</evidence>
<dbReference type="Ensembl" id="ENSBIXT00005038967.1">
    <property type="protein sequence ID" value="ENSBIXP00005043008.1"/>
    <property type="gene ID" value="ENSBIXG00005026581.1"/>
</dbReference>
<comment type="similarity">
    <text evidence="2">Belongs to the MS4A family.</text>
</comment>
<accession>A0A4W2IFV6</accession>
<evidence type="ECO:0000256" key="3">
    <source>
        <dbReference type="ARBA" id="ARBA00022692"/>
    </source>
</evidence>
<evidence type="ECO:0000313" key="9">
    <source>
        <dbReference type="Proteomes" id="UP000429181"/>
    </source>
</evidence>
<dbReference type="GO" id="GO:0007166">
    <property type="term" value="P:cell surface receptor signaling pathway"/>
    <property type="evidence" value="ECO:0007669"/>
    <property type="project" value="TreeGrafter"/>
</dbReference>
<name>A0A4W2IFV6_BOBOX</name>
<comment type="subcellular location">
    <subcellularLocation>
        <location evidence="1">Membrane</location>
        <topology evidence="1">Multi-pass membrane protein</topology>
    </subcellularLocation>
</comment>
<dbReference type="GO" id="GO:0005886">
    <property type="term" value="C:plasma membrane"/>
    <property type="evidence" value="ECO:0007669"/>
    <property type="project" value="TreeGrafter"/>
</dbReference>
<dbReference type="RefSeq" id="XP_027417993.1">
    <property type="nucleotide sequence ID" value="XM_027562192.1"/>
</dbReference>
<dbReference type="PANTHER" id="PTHR23320">
    <property type="entry name" value="MEMBRANE-SPANNING 4-DOMAINS SUBFAMILY A MS4A -RELATED"/>
    <property type="match status" value="1"/>
</dbReference>
<dbReference type="InterPro" id="IPR007237">
    <property type="entry name" value="CD20-like"/>
</dbReference>
<dbReference type="RefSeq" id="XP_027417995.1">
    <property type="nucleotide sequence ID" value="XM_027562194.1"/>
</dbReference>